<dbReference type="GO" id="GO:0030488">
    <property type="term" value="P:tRNA methylation"/>
    <property type="evidence" value="ECO:0000318"/>
    <property type="project" value="GO_Central"/>
</dbReference>
<dbReference type="eggNOG" id="KOG1331">
    <property type="taxonomic scope" value="Eukaryota"/>
</dbReference>
<accession>F7FNN5</accession>
<dbReference type="Pfam" id="PF08241">
    <property type="entry name" value="Methyltransf_11"/>
    <property type="match status" value="1"/>
</dbReference>
<evidence type="ECO:0000313" key="6">
    <source>
        <dbReference type="Proteomes" id="UP000002280"/>
    </source>
</evidence>
<dbReference type="GO" id="GO:0000049">
    <property type="term" value="F:tRNA binding"/>
    <property type="evidence" value="ECO:0000318"/>
    <property type="project" value="GO_Central"/>
</dbReference>
<evidence type="ECO:0000259" key="4">
    <source>
        <dbReference type="Pfam" id="PF08241"/>
    </source>
</evidence>
<keyword evidence="6" id="KW-1185">Reference proteome</keyword>
<dbReference type="SUPFAM" id="SSF53335">
    <property type="entry name" value="S-adenosyl-L-methionine-dependent methyltransferases"/>
    <property type="match status" value="1"/>
</dbReference>
<reference evidence="5" key="3">
    <citation type="submission" date="2025-09" db="UniProtKB">
        <authorList>
            <consortium name="Ensembl"/>
        </authorList>
    </citation>
    <scope>IDENTIFICATION</scope>
</reference>
<keyword evidence="1" id="KW-0489">Methyltransferase</keyword>
<dbReference type="AlphaFoldDB" id="F7FNN5"/>
<dbReference type="GeneTree" id="ENSGT00940000160373"/>
<dbReference type="FunCoup" id="F7FNN5">
    <property type="interactions" value="737"/>
</dbReference>
<reference evidence="5" key="2">
    <citation type="submission" date="2025-08" db="UniProtKB">
        <authorList>
            <consortium name="Ensembl"/>
        </authorList>
    </citation>
    <scope>IDENTIFICATION</scope>
</reference>
<dbReference type="InParanoid" id="F7FNN5"/>
<evidence type="ECO:0000313" key="5">
    <source>
        <dbReference type="Ensembl" id="ENSMODP00000023814.2"/>
    </source>
</evidence>
<dbReference type="HOGENOM" id="CLU_029501_0_0_1"/>
<dbReference type="GO" id="GO:0002098">
    <property type="term" value="P:tRNA wobble uridine modification"/>
    <property type="evidence" value="ECO:0000318"/>
    <property type="project" value="GO_Central"/>
</dbReference>
<feature type="domain" description="Methyltransferase type 11" evidence="4">
    <location>
        <begin position="38"/>
        <end position="125"/>
    </location>
</feature>
<evidence type="ECO:0000256" key="1">
    <source>
        <dbReference type="ARBA" id="ARBA00022603"/>
    </source>
</evidence>
<dbReference type="InterPro" id="IPR051422">
    <property type="entry name" value="AlkB_tRNA_MeTrf/Diox"/>
</dbReference>
<dbReference type="STRING" id="13616.ENSMODP00000023814"/>
<evidence type="ECO:0000256" key="2">
    <source>
        <dbReference type="ARBA" id="ARBA00022679"/>
    </source>
</evidence>
<name>F7FNN5_MONDO</name>
<dbReference type="Bgee" id="ENSMODG00000019077">
    <property type="expression patterns" value="Expressed in cerebellum and 10 other cell types or tissues"/>
</dbReference>
<dbReference type="GO" id="GO:0008757">
    <property type="term" value="F:S-adenosylmethionine-dependent methyltransferase activity"/>
    <property type="evidence" value="ECO:0007669"/>
    <property type="project" value="InterPro"/>
</dbReference>
<evidence type="ECO:0000256" key="3">
    <source>
        <dbReference type="SAM" id="MobiDB-lite"/>
    </source>
</evidence>
<dbReference type="Proteomes" id="UP000002280">
    <property type="component" value="Chromosome 5"/>
</dbReference>
<proteinExistence type="predicted"/>
<protein>
    <recommendedName>
        <fullName evidence="4">Methyltransferase type 11 domain-containing protein</fullName>
    </recommendedName>
</protein>
<dbReference type="OMA" id="HGNWCIV"/>
<feature type="compositionally biased region" description="Polar residues" evidence="3">
    <location>
        <begin position="287"/>
        <end position="304"/>
    </location>
</feature>
<dbReference type="InterPro" id="IPR013216">
    <property type="entry name" value="Methyltransf_11"/>
</dbReference>
<dbReference type="InterPro" id="IPR029063">
    <property type="entry name" value="SAM-dependent_MTases_sf"/>
</dbReference>
<organism evidence="5 6">
    <name type="scientific">Monodelphis domestica</name>
    <name type="common">Gray short-tailed opossum</name>
    <dbReference type="NCBI Taxonomy" id="13616"/>
    <lineage>
        <taxon>Eukaryota</taxon>
        <taxon>Metazoa</taxon>
        <taxon>Chordata</taxon>
        <taxon>Craniata</taxon>
        <taxon>Vertebrata</taxon>
        <taxon>Euteleostomi</taxon>
        <taxon>Mammalia</taxon>
        <taxon>Metatheria</taxon>
        <taxon>Didelphimorphia</taxon>
        <taxon>Didelphidae</taxon>
        <taxon>Monodelphis</taxon>
    </lineage>
</organism>
<feature type="region of interest" description="Disordered" evidence="3">
    <location>
        <begin position="268"/>
        <end position="320"/>
    </location>
</feature>
<sequence length="432" mass="48182">PPHYSVEIPKSHIPSMLGHTGAPPETTLSLWLGLSSTGCGTGKYLRVNSQVYKLGCDYCGPLVDIAHSRGCEVLVCDNLRLPFRDHSFDAVISIGVIHHFSTIQRRTRAVQEMARVLAPGGRVMIYVWAMEKNHRHFDKQDVFIPWNHALCSQLLAEPSPSGWKPAATLEGPNHHPACSVCGSPVCLQKRQASRRAHSLDGSGTPSCCRKMVEVREEDSGFYSILGRSFRSWFFSRSLDECTLKKQVEKTGHATEEWTPCHPVSIQPSKLCHVGPDDQEPLTKEQDGTTNPRLIQTTEWQSVPGESSPLPRKPNKDIETQQQASCLLREPMVGQNYRSACPTEMDKPTANQLWRRTFLQPPSISLASTMPTGASQAETLGSEAFTRYYHVFREGELCHMLEKHVPELHILSSINDHGNWCVIAEKKPGLMAS</sequence>
<keyword evidence="2" id="KW-0808">Transferase</keyword>
<dbReference type="Gene3D" id="3.40.50.150">
    <property type="entry name" value="Vaccinia Virus protein VP39"/>
    <property type="match status" value="2"/>
</dbReference>
<dbReference type="GO" id="GO:0106335">
    <property type="term" value="F:tRNA (5-carboxymethyluridine(34)-5-O)-methyltransferase activity"/>
    <property type="evidence" value="ECO:0000318"/>
    <property type="project" value="GO_Central"/>
</dbReference>
<dbReference type="GO" id="GO:0005737">
    <property type="term" value="C:cytoplasm"/>
    <property type="evidence" value="ECO:0000318"/>
    <property type="project" value="GO_Central"/>
</dbReference>
<reference evidence="5 6" key="1">
    <citation type="journal article" date="2007" name="Nature">
        <title>Genome of the marsupial Monodelphis domestica reveals innovation in non-coding sequences.</title>
        <authorList>
            <person name="Mikkelsen T.S."/>
            <person name="Wakefield M.J."/>
            <person name="Aken B."/>
            <person name="Amemiya C.T."/>
            <person name="Chang J.L."/>
            <person name="Duke S."/>
            <person name="Garber M."/>
            <person name="Gentles A.J."/>
            <person name="Goodstadt L."/>
            <person name="Heger A."/>
            <person name="Jurka J."/>
            <person name="Kamal M."/>
            <person name="Mauceli E."/>
            <person name="Searle S.M."/>
            <person name="Sharpe T."/>
            <person name="Baker M.L."/>
            <person name="Batzer M.A."/>
            <person name="Benos P.V."/>
            <person name="Belov K."/>
            <person name="Clamp M."/>
            <person name="Cook A."/>
            <person name="Cuff J."/>
            <person name="Das R."/>
            <person name="Davidow L."/>
            <person name="Deakin J.E."/>
            <person name="Fazzari M.J."/>
            <person name="Glass J.L."/>
            <person name="Grabherr M."/>
            <person name="Greally J.M."/>
            <person name="Gu W."/>
            <person name="Hore T.A."/>
            <person name="Huttley G.A."/>
            <person name="Kleber M."/>
            <person name="Jirtle R.L."/>
            <person name="Koina E."/>
            <person name="Lee J.T."/>
            <person name="Mahony S."/>
            <person name="Marra M.A."/>
            <person name="Miller R.D."/>
            <person name="Nicholls R.D."/>
            <person name="Oda M."/>
            <person name="Papenfuss A.T."/>
            <person name="Parra Z.E."/>
            <person name="Pollock D.D."/>
            <person name="Ray D.A."/>
            <person name="Schein J.E."/>
            <person name="Speed T.P."/>
            <person name="Thompson K."/>
            <person name="VandeBerg J.L."/>
            <person name="Wade C.M."/>
            <person name="Walker J.A."/>
            <person name="Waters P.D."/>
            <person name="Webber C."/>
            <person name="Weidman J.R."/>
            <person name="Xie X."/>
            <person name="Zody M.C."/>
            <person name="Baldwin J."/>
            <person name="Abdouelleil A."/>
            <person name="Abdulkadir J."/>
            <person name="Abebe A."/>
            <person name="Abera B."/>
            <person name="Abreu J."/>
            <person name="Acer S.C."/>
            <person name="Aftuck L."/>
            <person name="Alexander A."/>
            <person name="An P."/>
            <person name="Anderson E."/>
            <person name="Anderson S."/>
            <person name="Arachi H."/>
            <person name="Azer M."/>
            <person name="Bachantsang P."/>
            <person name="Barry A."/>
            <person name="Bayul T."/>
            <person name="Berlin A."/>
            <person name="Bessette D."/>
            <person name="Bloom T."/>
            <person name="Bloom T."/>
            <person name="Boguslavskiy L."/>
            <person name="Bonnet C."/>
            <person name="Boukhgalter B."/>
            <person name="Bourzgui I."/>
            <person name="Brown A."/>
            <person name="Cahill P."/>
            <person name="Channer S."/>
            <person name="Cheshatsang Y."/>
            <person name="Chuda L."/>
            <person name="Citroen M."/>
            <person name="Collymore A."/>
            <person name="Cooke P."/>
            <person name="Costello M."/>
            <person name="D'Aco K."/>
            <person name="Daza R."/>
            <person name="De Haan G."/>
            <person name="DeGray S."/>
            <person name="DeMaso C."/>
            <person name="Dhargay N."/>
            <person name="Dooley K."/>
            <person name="Dooley E."/>
            <person name="Doricent M."/>
            <person name="Dorje P."/>
            <person name="Dorjee K."/>
            <person name="Dupes A."/>
            <person name="Elong R."/>
            <person name="Falk J."/>
            <person name="Farina A."/>
            <person name="Faro S."/>
            <person name="Ferguson D."/>
            <person name="Fisher S."/>
            <person name="Foley C.D."/>
            <person name="Franke A."/>
            <person name="Friedrich D."/>
            <person name="Gadbois L."/>
            <person name="Gearin G."/>
            <person name="Gearin C.R."/>
            <person name="Giannoukos G."/>
            <person name="Goode T."/>
            <person name="Graham J."/>
            <person name="Grandbois E."/>
            <person name="Grewal S."/>
            <person name="Gyaltsen K."/>
            <person name="Hafez N."/>
            <person name="Hagos B."/>
            <person name="Hall J."/>
            <person name="Henson C."/>
            <person name="Hollinger A."/>
            <person name="Honan T."/>
            <person name="Huard M.D."/>
            <person name="Hughes L."/>
            <person name="Hurhula B."/>
            <person name="Husby M.E."/>
            <person name="Kamat A."/>
            <person name="Kanga B."/>
            <person name="Kashin S."/>
            <person name="Khazanovich D."/>
            <person name="Kisner P."/>
            <person name="Lance K."/>
            <person name="Lara M."/>
            <person name="Lee W."/>
            <person name="Lennon N."/>
            <person name="Letendre F."/>
            <person name="LeVine R."/>
            <person name="Lipovsky A."/>
            <person name="Liu X."/>
            <person name="Liu J."/>
            <person name="Liu S."/>
            <person name="Lokyitsang T."/>
            <person name="Lokyitsang Y."/>
            <person name="Lubonja R."/>
            <person name="Lui A."/>
            <person name="MacDonald P."/>
            <person name="Magnisalis V."/>
            <person name="Maru K."/>
            <person name="Matthews C."/>
            <person name="McCusker W."/>
            <person name="McDonough S."/>
            <person name="Mehta T."/>
            <person name="Meldrim J."/>
            <person name="Meneus L."/>
            <person name="Mihai O."/>
            <person name="Mihalev A."/>
            <person name="Mihova T."/>
            <person name="Mittelman R."/>
            <person name="Mlenga V."/>
            <person name="Montmayeur A."/>
            <person name="Mulrain L."/>
            <person name="Navidi A."/>
            <person name="Naylor J."/>
            <person name="Negash T."/>
            <person name="Nguyen T."/>
            <person name="Nguyen N."/>
            <person name="Nicol R."/>
            <person name="Norbu C."/>
            <person name="Norbu N."/>
            <person name="Novod N."/>
            <person name="O'Neill B."/>
            <person name="Osman S."/>
            <person name="Markiewicz E."/>
            <person name="Oyono O.L."/>
            <person name="Patti C."/>
            <person name="Phunkhang P."/>
            <person name="Pierre F."/>
            <person name="Priest M."/>
            <person name="Raghuraman S."/>
            <person name="Rege F."/>
            <person name="Reyes R."/>
            <person name="Rise C."/>
            <person name="Rogov P."/>
            <person name="Ross K."/>
            <person name="Ryan E."/>
            <person name="Settipalli S."/>
            <person name="Shea T."/>
            <person name="Sherpa N."/>
            <person name="Shi L."/>
            <person name="Shih D."/>
            <person name="Sparrow T."/>
            <person name="Spaulding J."/>
            <person name="Stalker J."/>
            <person name="Stange-Thomann N."/>
            <person name="Stavropoulos S."/>
            <person name="Stone C."/>
            <person name="Strader C."/>
            <person name="Tesfaye S."/>
            <person name="Thomson T."/>
            <person name="Thoulutsang Y."/>
            <person name="Thoulutsang D."/>
            <person name="Topham K."/>
            <person name="Topping I."/>
            <person name="Tsamla T."/>
            <person name="Vassiliev H."/>
            <person name="Vo A."/>
            <person name="Wangchuk T."/>
            <person name="Wangdi T."/>
            <person name="Weiand M."/>
            <person name="Wilkinson J."/>
            <person name="Wilson A."/>
            <person name="Yadav S."/>
            <person name="Young G."/>
            <person name="Yu Q."/>
            <person name="Zembek L."/>
            <person name="Zhong D."/>
            <person name="Zimmer A."/>
            <person name="Zwirko Z."/>
            <person name="Jaffe D.B."/>
            <person name="Alvarez P."/>
            <person name="Brockman W."/>
            <person name="Butler J."/>
            <person name="Chin C."/>
            <person name="Gnerre S."/>
            <person name="MacCallum I."/>
            <person name="Graves J.A."/>
            <person name="Ponting C.P."/>
            <person name="Breen M."/>
            <person name="Samollow P.B."/>
            <person name="Lander E.S."/>
            <person name="Lindblad-Toh K."/>
        </authorList>
    </citation>
    <scope>NUCLEOTIDE SEQUENCE [LARGE SCALE GENOMIC DNA]</scope>
</reference>
<dbReference type="Ensembl" id="ENSMODT00000024238.2">
    <property type="protein sequence ID" value="ENSMODP00000023814.2"/>
    <property type="gene ID" value="ENSMODG00000019077.2"/>
</dbReference>
<dbReference type="PANTHER" id="PTHR13069:SF36">
    <property type="entry name" value="TRNA METHYLTRANSFERASE 9B-RELATED"/>
    <property type="match status" value="1"/>
</dbReference>
<dbReference type="CDD" id="cd02440">
    <property type="entry name" value="AdoMet_MTases"/>
    <property type="match status" value="1"/>
</dbReference>
<dbReference type="PANTHER" id="PTHR13069">
    <property type="entry name" value="ALKYLATED DNA REPAIR PROTEIN ALKB HOMOLOG 8"/>
    <property type="match status" value="1"/>
</dbReference>
<dbReference type="FunFam" id="3.40.50.150:FF:000195">
    <property type="entry name" value="Methyltransferase domain containing protein"/>
    <property type="match status" value="1"/>
</dbReference>
<dbReference type="GO" id="GO:0005634">
    <property type="term" value="C:nucleus"/>
    <property type="evidence" value="ECO:0000318"/>
    <property type="project" value="GO_Central"/>
</dbReference>